<dbReference type="InterPro" id="IPR041657">
    <property type="entry name" value="HTH_17"/>
</dbReference>
<gene>
    <name evidence="2" type="ORF">K7G82_01980</name>
</gene>
<comment type="caution">
    <text evidence="2">The sequence shown here is derived from an EMBL/GenBank/DDBJ whole genome shotgun (WGS) entry which is preliminary data.</text>
</comment>
<dbReference type="Pfam" id="PF12728">
    <property type="entry name" value="HTH_17"/>
    <property type="match status" value="1"/>
</dbReference>
<accession>A0ABS7PID3</accession>
<evidence type="ECO:0000259" key="1">
    <source>
        <dbReference type="Pfam" id="PF12728"/>
    </source>
</evidence>
<dbReference type="InterPro" id="IPR009061">
    <property type="entry name" value="DNA-bd_dom_put_sf"/>
</dbReference>
<evidence type="ECO:0000313" key="3">
    <source>
        <dbReference type="Proteomes" id="UP000706039"/>
    </source>
</evidence>
<feature type="domain" description="Helix-turn-helix" evidence="1">
    <location>
        <begin position="14"/>
        <end position="63"/>
    </location>
</feature>
<keyword evidence="3" id="KW-1185">Reference proteome</keyword>
<reference evidence="2 3" key="1">
    <citation type="submission" date="2021-08" db="EMBL/GenBank/DDBJ databases">
        <authorList>
            <person name="Tuo L."/>
        </authorList>
    </citation>
    <scope>NUCLEOTIDE SEQUENCE [LARGE SCALE GENOMIC DNA]</scope>
    <source>
        <strain evidence="2 3">JCM 31229</strain>
    </source>
</reference>
<dbReference type="Proteomes" id="UP000706039">
    <property type="component" value="Unassembled WGS sequence"/>
</dbReference>
<dbReference type="SUPFAM" id="SSF46955">
    <property type="entry name" value="Putative DNA-binding domain"/>
    <property type="match status" value="1"/>
</dbReference>
<organism evidence="2 3">
    <name type="scientific">Sphingomonas colocasiae</name>
    <dbReference type="NCBI Taxonomy" id="1848973"/>
    <lineage>
        <taxon>Bacteria</taxon>
        <taxon>Pseudomonadati</taxon>
        <taxon>Pseudomonadota</taxon>
        <taxon>Alphaproteobacteria</taxon>
        <taxon>Sphingomonadales</taxon>
        <taxon>Sphingomonadaceae</taxon>
        <taxon>Sphingomonas</taxon>
    </lineage>
</organism>
<dbReference type="Gene3D" id="1.10.10.10">
    <property type="entry name" value="Winged helix-like DNA-binding domain superfamily/Winged helix DNA-binding domain"/>
    <property type="match status" value="1"/>
</dbReference>
<dbReference type="EMBL" id="JAINVV010000001">
    <property type="protein sequence ID" value="MBY8821041.1"/>
    <property type="molecule type" value="Genomic_DNA"/>
</dbReference>
<protein>
    <submittedName>
        <fullName evidence="2">Helix-turn-helix domain-containing protein</fullName>
    </submittedName>
</protein>
<sequence>MINETRRQIEIDSLSESEVASLLGIAPRTLQRWHRLKKGPPRIKVGRRSLYRRSSVAEWLAKNEV</sequence>
<evidence type="ECO:0000313" key="2">
    <source>
        <dbReference type="EMBL" id="MBY8821041.1"/>
    </source>
</evidence>
<proteinExistence type="predicted"/>
<dbReference type="InterPro" id="IPR036388">
    <property type="entry name" value="WH-like_DNA-bd_sf"/>
</dbReference>
<dbReference type="RefSeq" id="WP_222988131.1">
    <property type="nucleotide sequence ID" value="NZ_JAINVV010000001.1"/>
</dbReference>
<name>A0ABS7PID3_9SPHN</name>